<protein>
    <recommendedName>
        <fullName evidence="3">Nicotinate-nucleotide adenylyltransferase</fullName>
    </recommendedName>
</protein>
<accession>G9YHR1</accession>
<dbReference type="EMBL" id="AGCJ01000044">
    <property type="protein sequence ID" value="EHM40617.1"/>
    <property type="molecule type" value="Genomic_DNA"/>
</dbReference>
<evidence type="ECO:0000313" key="2">
    <source>
        <dbReference type="Proteomes" id="UP000005481"/>
    </source>
</evidence>
<dbReference type="AlphaFoldDB" id="G9YHR1"/>
<keyword evidence="2" id="KW-1185">Reference proteome</keyword>
<dbReference type="SUPFAM" id="SSF52374">
    <property type="entry name" value="Nucleotidylyl transferase"/>
    <property type="match status" value="1"/>
</dbReference>
<evidence type="ECO:0008006" key="3">
    <source>
        <dbReference type="Google" id="ProtNLM"/>
    </source>
</evidence>
<dbReference type="HOGENOM" id="CLU_3303791_0_0_9"/>
<evidence type="ECO:0000313" key="1">
    <source>
        <dbReference type="EMBL" id="EHM40617.1"/>
    </source>
</evidence>
<organism evidence="1 2">
    <name type="scientific">Anaeroglobus geminatus F0357</name>
    <dbReference type="NCBI Taxonomy" id="861450"/>
    <lineage>
        <taxon>Bacteria</taxon>
        <taxon>Bacillati</taxon>
        <taxon>Bacillota</taxon>
        <taxon>Negativicutes</taxon>
        <taxon>Veillonellales</taxon>
        <taxon>Veillonellaceae</taxon>
        <taxon>Anaeroglobus</taxon>
    </lineage>
</organism>
<proteinExistence type="predicted"/>
<dbReference type="InterPro" id="IPR014729">
    <property type="entry name" value="Rossmann-like_a/b/a_fold"/>
</dbReference>
<sequence>MDISSSAVRRRCAAGKSVRYMIPEEVYAYIKEKRVYDIR</sequence>
<comment type="caution">
    <text evidence="1">The sequence shown here is derived from an EMBL/GenBank/DDBJ whole genome shotgun (WGS) entry which is preliminary data.</text>
</comment>
<gene>
    <name evidence="1" type="ORF">HMPREF0080_01195</name>
</gene>
<reference evidence="1 2" key="1">
    <citation type="submission" date="2011-08" db="EMBL/GenBank/DDBJ databases">
        <authorList>
            <person name="Weinstock G."/>
            <person name="Sodergren E."/>
            <person name="Clifton S."/>
            <person name="Fulton L."/>
            <person name="Fulton B."/>
            <person name="Courtney L."/>
            <person name="Fronick C."/>
            <person name="Harrison M."/>
            <person name="Strong C."/>
            <person name="Farmer C."/>
            <person name="Delahaunty K."/>
            <person name="Markovic C."/>
            <person name="Hall O."/>
            <person name="Minx P."/>
            <person name="Tomlinson C."/>
            <person name="Mitreva M."/>
            <person name="Hou S."/>
            <person name="Chen J."/>
            <person name="Wollam A."/>
            <person name="Pepin K.H."/>
            <person name="Johnson M."/>
            <person name="Bhonagiri V."/>
            <person name="Zhang X."/>
            <person name="Suruliraj S."/>
            <person name="Warren W."/>
            <person name="Chinwalla A."/>
            <person name="Mardis E.R."/>
            <person name="Wilson R.K."/>
        </authorList>
    </citation>
    <scope>NUCLEOTIDE SEQUENCE [LARGE SCALE GENOMIC DNA]</scope>
    <source>
        <strain evidence="1 2">F0357</strain>
    </source>
</reference>
<dbReference type="Proteomes" id="UP000005481">
    <property type="component" value="Unassembled WGS sequence"/>
</dbReference>
<name>G9YHR1_9FIRM</name>
<dbReference type="Gene3D" id="3.40.50.620">
    <property type="entry name" value="HUPs"/>
    <property type="match status" value="1"/>
</dbReference>